<evidence type="ECO:0000313" key="4">
    <source>
        <dbReference type="Proteomes" id="UP001501510"/>
    </source>
</evidence>
<organism evidence="3 4">
    <name type="scientific">Clostridium oceanicum</name>
    <dbReference type="NCBI Taxonomy" id="1543"/>
    <lineage>
        <taxon>Bacteria</taxon>
        <taxon>Bacillati</taxon>
        <taxon>Bacillota</taxon>
        <taxon>Clostridia</taxon>
        <taxon>Eubacteriales</taxon>
        <taxon>Clostridiaceae</taxon>
        <taxon>Clostridium</taxon>
    </lineage>
</organism>
<evidence type="ECO:0000313" key="3">
    <source>
        <dbReference type="EMBL" id="GAA0746914.1"/>
    </source>
</evidence>
<keyword evidence="1" id="KW-0472">Membrane</keyword>
<feature type="transmembrane region" description="Helical" evidence="1">
    <location>
        <begin position="7"/>
        <end position="26"/>
    </location>
</feature>
<reference evidence="3 4" key="1">
    <citation type="journal article" date="2019" name="Int. J. Syst. Evol. Microbiol.">
        <title>The Global Catalogue of Microorganisms (GCM) 10K type strain sequencing project: providing services to taxonomists for standard genome sequencing and annotation.</title>
        <authorList>
            <consortium name="The Broad Institute Genomics Platform"/>
            <consortium name="The Broad Institute Genome Sequencing Center for Infectious Disease"/>
            <person name="Wu L."/>
            <person name="Ma J."/>
        </authorList>
    </citation>
    <scope>NUCLEOTIDE SEQUENCE [LARGE SCALE GENOMIC DNA]</scope>
    <source>
        <strain evidence="3 4">JCM 1407</strain>
    </source>
</reference>
<dbReference type="RefSeq" id="WP_343763824.1">
    <property type="nucleotide sequence ID" value="NZ_BAAACG010000019.1"/>
</dbReference>
<feature type="domain" description="Amidase" evidence="2">
    <location>
        <begin position="101"/>
        <end position="485"/>
    </location>
</feature>
<gene>
    <name evidence="3" type="ORF">GCM10008906_35160</name>
</gene>
<dbReference type="EMBL" id="BAAACG010000019">
    <property type="protein sequence ID" value="GAA0746914.1"/>
    <property type="molecule type" value="Genomic_DNA"/>
</dbReference>
<dbReference type="PANTHER" id="PTHR42678:SF34">
    <property type="entry name" value="OS04G0183300 PROTEIN"/>
    <property type="match status" value="1"/>
</dbReference>
<dbReference type="SUPFAM" id="SSF75304">
    <property type="entry name" value="Amidase signature (AS) enzymes"/>
    <property type="match status" value="1"/>
</dbReference>
<comment type="caution">
    <text evidence="3">The sequence shown here is derived from an EMBL/GenBank/DDBJ whole genome shotgun (WGS) entry which is preliminary data.</text>
</comment>
<evidence type="ECO:0000256" key="1">
    <source>
        <dbReference type="SAM" id="Phobius"/>
    </source>
</evidence>
<keyword evidence="4" id="KW-1185">Reference proteome</keyword>
<keyword evidence="1" id="KW-1133">Transmembrane helix</keyword>
<dbReference type="Gene3D" id="3.90.1300.10">
    <property type="entry name" value="Amidase signature (AS) domain"/>
    <property type="match status" value="1"/>
</dbReference>
<accession>A0ABN1JUI2</accession>
<evidence type="ECO:0000259" key="2">
    <source>
        <dbReference type="Pfam" id="PF01425"/>
    </source>
</evidence>
<dbReference type="InterPro" id="IPR036928">
    <property type="entry name" value="AS_sf"/>
</dbReference>
<dbReference type="PANTHER" id="PTHR42678">
    <property type="entry name" value="AMIDASE"/>
    <property type="match status" value="1"/>
</dbReference>
<dbReference type="InterPro" id="IPR023631">
    <property type="entry name" value="Amidase_dom"/>
</dbReference>
<dbReference type="Pfam" id="PF01425">
    <property type="entry name" value="Amidase"/>
    <property type="match status" value="1"/>
</dbReference>
<dbReference type="Proteomes" id="UP001501510">
    <property type="component" value="Unassembled WGS sequence"/>
</dbReference>
<sequence>MKIFKRILIILLVIILAGGTFFYFRIKKMMDPNNFVKSQVEKQYDKEKTAPLKENLDFTPFKANIDKMSDLRYSDLEKLIVGSNIDTIHKNITEKKFTIEDLVTFYVKRINKLDPKLNTIIELNPEALNIARKLDKENKTNFSKDSLYGIPVLLKDNIATKDKMHTSAGAAALKKSKPDEDAFIVKKLRNSNAIILGKANLSEWANYTSSNFANGFSALGGQTHNPYGKFDVGGSSSGSAASVASNLSTISVGSETAGSMIYPSSQNSVVGIKPSLGLLSRYKIIPIAEAQDTAGAIGKNVSDATVLFNKMIGFDENDSITKDASKYEKTDYTKFLDPNGLKGMNIGIATNKLVTMHYRDDEDKIIDKVIKDLKKLGANVKEIKLDDSSFKANYSNVLKYEYKKGVNDYLKSINNPRIKNLQSIIEYNKKDKKSRIPYGQDLMEKSQNNKITEKENKDLVISNRKITSKGIDDALKKNNVDVILTLSNYLSSVYAPAGYPAISVPSGYKPDGEPIGITLIGSKFQEGTLIKAAYSYEQGTKYRIDPKLTNLK</sequence>
<proteinExistence type="predicted"/>
<protein>
    <submittedName>
        <fullName evidence="3">Amidase family protein</fullName>
    </submittedName>
</protein>
<name>A0ABN1JUI2_9CLOT</name>
<keyword evidence="1" id="KW-0812">Transmembrane</keyword>